<dbReference type="EMBL" id="ACOU01000003">
    <property type="protein sequence ID" value="EKX73423.1"/>
    <property type="molecule type" value="Genomic_DNA"/>
</dbReference>
<evidence type="ECO:0000313" key="2">
    <source>
        <dbReference type="EMBL" id="EKX73423.1"/>
    </source>
</evidence>
<evidence type="ECO:0000313" key="3">
    <source>
        <dbReference type="Proteomes" id="UP000031512"/>
    </source>
</evidence>
<comment type="caution">
    <text evidence="2">The sequence shown here is derived from an EMBL/GenBank/DDBJ whole genome shotgun (WGS) entry which is preliminary data.</text>
</comment>
<feature type="region of interest" description="Disordered" evidence="1">
    <location>
        <begin position="446"/>
        <end position="470"/>
    </location>
</feature>
<proteinExistence type="predicted"/>
<sequence length="539" mass="59506">MAAQYGVIIDIQKNTDYGYATKTYGHNGQQVRLDKSEDPLGFIKLTHTSANGRPGIPFTVNKIQYGSSDTKDHTAKLGIYYGENIKHLAVWYWFEDGGMNKPLLVEVEKEGGTFVYSSNKGDESTIEWSPFNNNSQPLSGEPLEQELDDLNCQLNEAVTMDLTKKSSKKHASSRNNTYCCGYHEKNEGGKISVTEDKVFCAQKGHNSSSASYYKHFINSPGFKLAAIKYYNYRSTNTPRKRITTSRLNFPISVYAFYSSKEKPALIYIDDGKQNNIKGWYRSNRHGDEQSWLKSNKQLKGIKPNTFKNLTCQQWTTLREVLKKRGVNLLACTQDVNKQPDSQRQAEVDPQQELGQTVDQEEGEEEDSEEGELLDEGDEDEDAEDGPPALNSSDKASSRDYAKIDEVKVQVRDTLSDIGSILSDGLLYAVLNLFSYDYSGSQAKEGLYGAPGETTGPDPVGGESSEPTSGSAFTYTRTQQLQGGHPDDGTTSPVIGSSLLTGSSALAGYFFAGTAGSGAAGLAGWKLYNKFKGDPWVRQI</sequence>
<dbReference type="GeneID" id="15803030"/>
<dbReference type="AlphaFoldDB" id="L1LE41"/>
<dbReference type="KEGG" id="beq:BEWA_054800"/>
<feature type="compositionally biased region" description="Acidic residues" evidence="1">
    <location>
        <begin position="358"/>
        <end position="384"/>
    </location>
</feature>
<gene>
    <name evidence="2" type="ORF">BEWA_054800</name>
</gene>
<dbReference type="RefSeq" id="XP_004832875.1">
    <property type="nucleotide sequence ID" value="XM_004832818.1"/>
</dbReference>
<reference evidence="2 3" key="1">
    <citation type="journal article" date="2012" name="BMC Genomics">
        <title>Comparative genomic analysis and phylogenetic position of Theileria equi.</title>
        <authorList>
            <person name="Kappmeyer L.S."/>
            <person name="Thiagarajan M."/>
            <person name="Herndon D.R."/>
            <person name="Ramsay J.D."/>
            <person name="Caler E."/>
            <person name="Djikeng A."/>
            <person name="Gillespie J.J."/>
            <person name="Lau A.O."/>
            <person name="Roalson E.H."/>
            <person name="Silva J.C."/>
            <person name="Silva M.G."/>
            <person name="Suarez C.E."/>
            <person name="Ueti M.W."/>
            <person name="Nene V.M."/>
            <person name="Mealey R.H."/>
            <person name="Knowles D.P."/>
            <person name="Brayton K.A."/>
        </authorList>
    </citation>
    <scope>NUCLEOTIDE SEQUENCE [LARGE SCALE GENOMIC DNA]</scope>
    <source>
        <strain evidence="2 3">WA</strain>
    </source>
</reference>
<dbReference type="VEuPathDB" id="PiroplasmaDB:BEWA_054800"/>
<protein>
    <submittedName>
        <fullName evidence="2">Uncharacterized protein</fullName>
    </submittedName>
</protein>
<evidence type="ECO:0000256" key="1">
    <source>
        <dbReference type="SAM" id="MobiDB-lite"/>
    </source>
</evidence>
<organism evidence="2 3">
    <name type="scientific">Theileria equi strain WA</name>
    <dbReference type="NCBI Taxonomy" id="1537102"/>
    <lineage>
        <taxon>Eukaryota</taxon>
        <taxon>Sar</taxon>
        <taxon>Alveolata</taxon>
        <taxon>Apicomplexa</taxon>
        <taxon>Aconoidasida</taxon>
        <taxon>Piroplasmida</taxon>
        <taxon>Theileriidae</taxon>
        <taxon>Theileria</taxon>
    </lineage>
</organism>
<accession>L1LE41</accession>
<feature type="region of interest" description="Disordered" evidence="1">
    <location>
        <begin position="336"/>
        <end position="397"/>
    </location>
</feature>
<dbReference type="Proteomes" id="UP000031512">
    <property type="component" value="Unassembled WGS sequence"/>
</dbReference>
<keyword evidence="3" id="KW-1185">Reference proteome</keyword>
<name>L1LE41_THEEQ</name>